<accession>A0ABY3ZBX7</accession>
<evidence type="ECO:0000313" key="2">
    <source>
        <dbReference type="EMBL" id="UNZ07664.1"/>
    </source>
</evidence>
<evidence type="ECO:0000256" key="1">
    <source>
        <dbReference type="SAM" id="Phobius"/>
    </source>
</evidence>
<organism evidence="2 3">
    <name type="scientific">Streptomyces rimosus subsp. rimosus</name>
    <dbReference type="NCBI Taxonomy" id="132474"/>
    <lineage>
        <taxon>Bacteria</taxon>
        <taxon>Bacillati</taxon>
        <taxon>Actinomycetota</taxon>
        <taxon>Actinomycetes</taxon>
        <taxon>Kitasatosporales</taxon>
        <taxon>Streptomycetaceae</taxon>
        <taxon>Streptomyces</taxon>
    </lineage>
</organism>
<keyword evidence="1" id="KW-0812">Transmembrane</keyword>
<dbReference type="EMBL" id="CP094298">
    <property type="protein sequence ID" value="UNZ07664.1"/>
    <property type="molecule type" value="Genomic_DNA"/>
</dbReference>
<evidence type="ECO:0000313" key="3">
    <source>
        <dbReference type="Proteomes" id="UP000829494"/>
    </source>
</evidence>
<feature type="transmembrane region" description="Helical" evidence="1">
    <location>
        <begin position="242"/>
        <end position="264"/>
    </location>
</feature>
<dbReference type="RefSeq" id="WP_003985878.1">
    <property type="nucleotide sequence ID" value="NZ_CP043497.1"/>
</dbReference>
<dbReference type="Proteomes" id="UP000829494">
    <property type="component" value="Chromosome"/>
</dbReference>
<reference evidence="2 3" key="1">
    <citation type="submission" date="2022-03" db="EMBL/GenBank/DDBJ databases">
        <title>Complete genome of Streptomyces rimosus ssp. rimosus R7 (=ATCC 10970).</title>
        <authorList>
            <person name="Beganovic S."/>
            <person name="Ruckert C."/>
            <person name="Busche T."/>
            <person name="Kalinowski J."/>
            <person name="Wittmann C."/>
        </authorList>
    </citation>
    <scope>NUCLEOTIDE SEQUENCE [LARGE SCALE GENOMIC DNA]</scope>
    <source>
        <strain evidence="2 3">R7</strain>
    </source>
</reference>
<keyword evidence="3" id="KW-1185">Reference proteome</keyword>
<keyword evidence="1" id="KW-1133">Transmembrane helix</keyword>
<feature type="transmembrane region" description="Helical" evidence="1">
    <location>
        <begin position="213"/>
        <end position="235"/>
    </location>
</feature>
<keyword evidence="1" id="KW-0472">Membrane</keyword>
<sequence length="317" mass="32604">MRPEVKANKNAPEDYADPVNELVRTAVACQPLDAVARLVDLLERSPHGKCAADEALCTAATELPVHEVAQLVHLLSQPPRSPDGADTILRRAAEQRPVAEVSRLVTLLHQPPHAARAGSQTTRTAAGRRSVEELAELITSLVAERMKDSALESAEGFEEGVAPAENDAEGAYESAESGHSFAAARWLPGLAGLGLLLCGGAHSPTGLHRGASILVDIAAIGLPALCVLVGVLLFVKNTVVPLAAGFLVSVAAMAQHVLAGVPFAPSALSQTLHHIFLPPLPASAAAGLAACLSLAALVHALAAARQPRAATAVLPAA</sequence>
<dbReference type="GeneID" id="66853193"/>
<protein>
    <submittedName>
        <fullName evidence="2">Uncharacterized protein</fullName>
    </submittedName>
</protein>
<proteinExistence type="predicted"/>
<feature type="transmembrane region" description="Helical" evidence="1">
    <location>
        <begin position="284"/>
        <end position="304"/>
    </location>
</feature>
<name>A0ABY3ZBX7_STRRM</name>
<gene>
    <name evidence="2" type="ORF">SRIMR7_36470</name>
</gene>